<evidence type="ECO:0000256" key="1">
    <source>
        <dbReference type="SAM" id="MobiDB-lite"/>
    </source>
</evidence>
<protein>
    <recommendedName>
        <fullName evidence="4">M-phase phosphoprotein 6</fullName>
    </recommendedName>
</protein>
<dbReference type="VEuPathDB" id="FungiDB:AeMF1_002745"/>
<reference evidence="2 3" key="1">
    <citation type="submission" date="2019-07" db="EMBL/GenBank/DDBJ databases">
        <title>Genomics analysis of Aphanomyces spp. identifies a new class of oomycete effector associated with host adaptation.</title>
        <authorList>
            <person name="Gaulin E."/>
        </authorList>
    </citation>
    <scope>NUCLEOTIDE SEQUENCE [LARGE SCALE GENOMIC DNA]</scope>
    <source>
        <strain evidence="2 3">ATCC 201684</strain>
    </source>
</reference>
<evidence type="ECO:0008006" key="4">
    <source>
        <dbReference type="Google" id="ProtNLM"/>
    </source>
</evidence>
<feature type="region of interest" description="Disordered" evidence="1">
    <location>
        <begin position="1"/>
        <end position="40"/>
    </location>
</feature>
<dbReference type="EMBL" id="VJMJ01000141">
    <property type="protein sequence ID" value="KAF0731629.1"/>
    <property type="molecule type" value="Genomic_DNA"/>
</dbReference>
<keyword evidence="3" id="KW-1185">Reference proteome</keyword>
<proteinExistence type="predicted"/>
<gene>
    <name evidence="2" type="ORF">Ae201684_011247</name>
</gene>
<sequence length="117" mass="13359">MQRKNQAALAQQEKQDEWPDDPAAQDGEDDGTLSCFQDLPDASMEKKLGRRSFGGFNSNIEEVQKSLKSSKRFEEANEKALKDEVSAEEMADRMVKYTGLRRGQNQPNNRPPKRQKK</sequence>
<accession>A0A6G0WVY1</accession>
<evidence type="ECO:0000313" key="3">
    <source>
        <dbReference type="Proteomes" id="UP000481153"/>
    </source>
</evidence>
<organism evidence="2 3">
    <name type="scientific">Aphanomyces euteiches</name>
    <dbReference type="NCBI Taxonomy" id="100861"/>
    <lineage>
        <taxon>Eukaryota</taxon>
        <taxon>Sar</taxon>
        <taxon>Stramenopiles</taxon>
        <taxon>Oomycota</taxon>
        <taxon>Saprolegniomycetes</taxon>
        <taxon>Saprolegniales</taxon>
        <taxon>Verrucalvaceae</taxon>
        <taxon>Aphanomyces</taxon>
    </lineage>
</organism>
<feature type="compositionally biased region" description="Basic and acidic residues" evidence="1">
    <location>
        <begin position="71"/>
        <end position="95"/>
    </location>
</feature>
<feature type="region of interest" description="Disordered" evidence="1">
    <location>
        <begin position="67"/>
        <end position="117"/>
    </location>
</feature>
<evidence type="ECO:0000313" key="2">
    <source>
        <dbReference type="EMBL" id="KAF0731629.1"/>
    </source>
</evidence>
<comment type="caution">
    <text evidence="2">The sequence shown here is derived from an EMBL/GenBank/DDBJ whole genome shotgun (WGS) entry which is preliminary data.</text>
</comment>
<name>A0A6G0WVY1_9STRA</name>
<dbReference type="Pfam" id="PF10175">
    <property type="entry name" value="MPP6"/>
    <property type="match status" value="1"/>
</dbReference>
<dbReference type="AlphaFoldDB" id="A0A6G0WVY1"/>
<dbReference type="Proteomes" id="UP000481153">
    <property type="component" value="Unassembled WGS sequence"/>
</dbReference>